<dbReference type="InterPro" id="IPR009081">
    <property type="entry name" value="PP-bd_ACP"/>
</dbReference>
<feature type="domain" description="Carrier" evidence="1">
    <location>
        <begin position="3"/>
        <end position="77"/>
    </location>
</feature>
<evidence type="ECO:0000313" key="2">
    <source>
        <dbReference type="EMBL" id="SIT19352.1"/>
    </source>
</evidence>
<dbReference type="PANTHER" id="PTHR45527">
    <property type="entry name" value="NONRIBOSOMAL PEPTIDE SYNTHETASE"/>
    <property type="match status" value="1"/>
</dbReference>
<dbReference type="Gene3D" id="3.30.559.30">
    <property type="entry name" value="Nonribosomal peptide synthetase, condensation domain"/>
    <property type="match status" value="1"/>
</dbReference>
<evidence type="ECO:0000259" key="1">
    <source>
        <dbReference type="PROSITE" id="PS50075"/>
    </source>
</evidence>
<proteinExistence type="predicted"/>
<dbReference type="InterPro" id="IPR036736">
    <property type="entry name" value="ACP-like_sf"/>
</dbReference>
<dbReference type="PROSITE" id="PS50075">
    <property type="entry name" value="CARRIER"/>
    <property type="match status" value="1"/>
</dbReference>
<keyword evidence="3" id="KW-1185">Reference proteome</keyword>
<dbReference type="Pfam" id="PF00668">
    <property type="entry name" value="Condensation"/>
    <property type="match status" value="1"/>
</dbReference>
<dbReference type="GO" id="GO:0005829">
    <property type="term" value="C:cytosol"/>
    <property type="evidence" value="ECO:0007669"/>
    <property type="project" value="TreeGrafter"/>
</dbReference>
<dbReference type="STRING" id="484498.SAMN05421686_11611"/>
<evidence type="ECO:0000313" key="3">
    <source>
        <dbReference type="Proteomes" id="UP000185639"/>
    </source>
</evidence>
<name>A0A1N7Q914_9GAMM</name>
<dbReference type="GO" id="GO:0009239">
    <property type="term" value="P:enterobactin biosynthetic process"/>
    <property type="evidence" value="ECO:0007669"/>
    <property type="project" value="TreeGrafter"/>
</dbReference>
<organism evidence="2 3">
    <name type="scientific">Thalassolituus maritimus</name>
    <dbReference type="NCBI Taxonomy" id="484498"/>
    <lineage>
        <taxon>Bacteria</taxon>
        <taxon>Pseudomonadati</taxon>
        <taxon>Pseudomonadota</taxon>
        <taxon>Gammaproteobacteria</taxon>
        <taxon>Oceanospirillales</taxon>
        <taxon>Oceanospirillaceae</taxon>
        <taxon>Thalassolituus</taxon>
    </lineage>
</organism>
<dbReference type="OrthoDB" id="9778690at2"/>
<dbReference type="Gene3D" id="3.30.559.10">
    <property type="entry name" value="Chloramphenicol acetyltransferase-like domain"/>
    <property type="match status" value="1"/>
</dbReference>
<dbReference type="SUPFAM" id="SSF47336">
    <property type="entry name" value="ACP-like"/>
    <property type="match status" value="1"/>
</dbReference>
<reference evidence="3" key="1">
    <citation type="submission" date="2017-01" db="EMBL/GenBank/DDBJ databases">
        <authorList>
            <person name="Varghese N."/>
            <person name="Submissions S."/>
        </authorList>
    </citation>
    <scope>NUCLEOTIDE SEQUENCE [LARGE SCALE GENOMIC DNA]</scope>
    <source>
        <strain evidence="3">DSM 24913</strain>
    </source>
</reference>
<protein>
    <submittedName>
        <fullName evidence="2">Phosphopantetheine attachment site</fullName>
    </submittedName>
</protein>
<gene>
    <name evidence="2" type="ORF">SAMN05421686_11611</name>
</gene>
<dbReference type="RefSeq" id="WP_076518080.1">
    <property type="nucleotide sequence ID" value="NZ_FTOH01000016.1"/>
</dbReference>
<dbReference type="InterPro" id="IPR023213">
    <property type="entry name" value="CAT-like_dom_sf"/>
</dbReference>
<accession>A0A1N7Q914</accession>
<dbReference type="PANTHER" id="PTHR45527:SF1">
    <property type="entry name" value="FATTY ACID SYNTHASE"/>
    <property type="match status" value="1"/>
</dbReference>
<dbReference type="Gene3D" id="1.10.1200.10">
    <property type="entry name" value="ACP-like"/>
    <property type="match status" value="1"/>
</dbReference>
<dbReference type="Pfam" id="PF00550">
    <property type="entry name" value="PP-binding"/>
    <property type="match status" value="1"/>
</dbReference>
<dbReference type="GO" id="GO:0047527">
    <property type="term" value="F:2,3-dihydroxybenzoate-serine ligase activity"/>
    <property type="evidence" value="ECO:0007669"/>
    <property type="project" value="TreeGrafter"/>
</dbReference>
<dbReference type="GO" id="GO:0009366">
    <property type="term" value="C:enterobactin synthetase complex"/>
    <property type="evidence" value="ECO:0007669"/>
    <property type="project" value="TreeGrafter"/>
</dbReference>
<dbReference type="GO" id="GO:0031177">
    <property type="term" value="F:phosphopantetheine binding"/>
    <property type="evidence" value="ECO:0007669"/>
    <property type="project" value="TreeGrafter"/>
</dbReference>
<dbReference type="GO" id="GO:0043041">
    <property type="term" value="P:amino acid activation for nonribosomal peptide biosynthetic process"/>
    <property type="evidence" value="ECO:0007669"/>
    <property type="project" value="TreeGrafter"/>
</dbReference>
<dbReference type="Proteomes" id="UP000185639">
    <property type="component" value="Unassembled WGS sequence"/>
</dbReference>
<dbReference type="AlphaFoldDB" id="A0A1N7Q914"/>
<dbReference type="InterPro" id="IPR001242">
    <property type="entry name" value="Condensation_dom"/>
</dbReference>
<dbReference type="SUPFAM" id="SSF52777">
    <property type="entry name" value="CoA-dependent acyltransferases"/>
    <property type="match status" value="2"/>
</dbReference>
<sequence>MKASEMGITEKLSSYCQDILEFEVDTDISLVSQGVTSMKLMQLVGKIYEEFNVIVDITDLMEDVSVRTLATLLCSETSTDHDIEQQSAIETPLNEIQRTFWDMQEYSECKKAYNEGVSHLVCGDLDLDLCKQVLIRLVERQPELRTAYYVSEAKPVQRVLEMADVQDKLNIEFADFSGESEPMQAVEQAHRALYATEFDLSQPPNFRVAMWRVGPKKWVVSWVVFHIVTDWWAVDILRKEAALIYSALIKQDGREAKLSTVTPINYNIDCYGERERDEAFWQSRFEAAPAEVDLSTSRRPPIKSYKGDVHLFELTQISYADLNHVRETLSVTMSSFVFSAFNILTSAMSDETDITTGVPFLNRYQPEVQNAVGIFVNSLPIRIGVDKNSHVNDFVLSCHKELLLAYKHGRYPARSILSFQNIKTKLSRSPLYEQLFTYYDNTIVESEYAEFGITVKEIEIPRGTCKYDIAFFVTKQGNALHTKIEYTKALFSEDDITNMVNAYQEILVRIRESQAQPVGDLISDIRAQYFLNNVDEIEHSQSPALSVAE</sequence>
<dbReference type="EMBL" id="FTOH01000016">
    <property type="protein sequence ID" value="SIT19352.1"/>
    <property type="molecule type" value="Genomic_DNA"/>
</dbReference>